<evidence type="ECO:0000256" key="2">
    <source>
        <dbReference type="ARBA" id="ARBA00022723"/>
    </source>
</evidence>
<keyword evidence="3" id="KW-0805">Transcription regulation</keyword>
<dbReference type="PANTHER" id="PTHR47338:SF5">
    <property type="entry name" value="ZN(II)2CYS6 TRANSCRIPTION FACTOR (EUROFUNG)"/>
    <property type="match status" value="1"/>
</dbReference>
<dbReference type="PANTHER" id="PTHR47338">
    <property type="entry name" value="ZN(II)2CYS6 TRANSCRIPTION FACTOR (EUROFUNG)-RELATED"/>
    <property type="match status" value="1"/>
</dbReference>
<evidence type="ECO:0000313" key="9">
    <source>
        <dbReference type="Proteomes" id="UP000522262"/>
    </source>
</evidence>
<dbReference type="GO" id="GO:0008270">
    <property type="term" value="F:zinc ion binding"/>
    <property type="evidence" value="ECO:0007669"/>
    <property type="project" value="InterPro"/>
</dbReference>
<evidence type="ECO:0000313" key="8">
    <source>
        <dbReference type="EMBL" id="KAF5539474.1"/>
    </source>
</evidence>
<dbReference type="EMBL" id="JAAOAM010000203">
    <property type="protein sequence ID" value="KAF5539474.1"/>
    <property type="molecule type" value="Genomic_DNA"/>
</dbReference>
<dbReference type="Pfam" id="PF04082">
    <property type="entry name" value="Fungal_trans"/>
    <property type="match status" value="1"/>
</dbReference>
<comment type="subcellular location">
    <subcellularLocation>
        <location evidence="1">Nucleus</location>
    </subcellularLocation>
</comment>
<keyword evidence="2" id="KW-0479">Metal-binding</keyword>
<dbReference type="GO" id="GO:0005634">
    <property type="term" value="C:nucleus"/>
    <property type="evidence" value="ECO:0007669"/>
    <property type="project" value="UniProtKB-SubCell"/>
</dbReference>
<comment type="caution">
    <text evidence="8">The sequence shown here is derived from an EMBL/GenBank/DDBJ whole genome shotgun (WGS) entry which is preliminary data.</text>
</comment>
<evidence type="ECO:0000256" key="5">
    <source>
        <dbReference type="ARBA" id="ARBA00023242"/>
    </source>
</evidence>
<evidence type="ECO:0000256" key="1">
    <source>
        <dbReference type="ARBA" id="ARBA00004123"/>
    </source>
</evidence>
<feature type="domain" description="Xylanolytic transcriptional activator regulatory" evidence="7">
    <location>
        <begin position="61"/>
        <end position="133"/>
    </location>
</feature>
<organism evidence="8 9">
    <name type="scientific">Fusarium mexicanum</name>
    <dbReference type="NCBI Taxonomy" id="751941"/>
    <lineage>
        <taxon>Eukaryota</taxon>
        <taxon>Fungi</taxon>
        <taxon>Dikarya</taxon>
        <taxon>Ascomycota</taxon>
        <taxon>Pezizomycotina</taxon>
        <taxon>Sordariomycetes</taxon>
        <taxon>Hypocreomycetidae</taxon>
        <taxon>Hypocreales</taxon>
        <taxon>Nectriaceae</taxon>
        <taxon>Fusarium</taxon>
        <taxon>Fusarium fujikuroi species complex</taxon>
    </lineage>
</organism>
<accession>A0A8H5IMN5</accession>
<evidence type="ECO:0000256" key="4">
    <source>
        <dbReference type="ARBA" id="ARBA00023163"/>
    </source>
</evidence>
<proteinExistence type="predicted"/>
<dbReference type="CDD" id="cd12148">
    <property type="entry name" value="fungal_TF_MHR"/>
    <property type="match status" value="1"/>
</dbReference>
<dbReference type="GO" id="GO:0000981">
    <property type="term" value="F:DNA-binding transcription factor activity, RNA polymerase II-specific"/>
    <property type="evidence" value="ECO:0007669"/>
    <property type="project" value="InterPro"/>
</dbReference>
<dbReference type="AlphaFoldDB" id="A0A8H5IMN5"/>
<dbReference type="SMART" id="SM00906">
    <property type="entry name" value="Fungal_trans"/>
    <property type="match status" value="1"/>
</dbReference>
<keyword evidence="5" id="KW-0539">Nucleus</keyword>
<dbReference type="InterPro" id="IPR050815">
    <property type="entry name" value="TF_fung"/>
</dbReference>
<evidence type="ECO:0000259" key="7">
    <source>
        <dbReference type="SMART" id="SM00906"/>
    </source>
</evidence>
<keyword evidence="9" id="KW-1185">Reference proteome</keyword>
<dbReference type="Proteomes" id="UP000522262">
    <property type="component" value="Unassembled WGS sequence"/>
</dbReference>
<evidence type="ECO:0000256" key="3">
    <source>
        <dbReference type="ARBA" id="ARBA00023015"/>
    </source>
</evidence>
<sequence length="448" mass="50822">MYDSDVEADSQFKNAKAVMRHYRHLAQASSRDYSNRPTIPTIRANLALGLCELLTMAGSKAWLHIGLAIRFAQTLRMRSEHNRRLSPYQREIRRRTFWACITLDRVVAYSTFRTQTIRLDLVELHLPYSEAAFVFGRDAPGPRIEELGRELQDNSDSLVLAYLVKTVLFWSPIAQSFVEHGRRLLSGKNGAEAWERYWQSEAAITIPITTASGSAFNEQSLTSTQACVDGAMQIVNMLRTIERVTKELPPNLFAGTAISTSASVLLWVRYCSPGVVFPPGFRIQEPDMARQDANYLLAVLDSWAGTWPRARAWANSIRLLDEFYRSRRGGRGLPRAAPPDETMLQNERSEPDSGSGSPIHLWDGDGLPDVSTIPREAYYKVRMITGLILEQPEICRSILQMRDDEPSTEQSELDPVSWQADFDFSWMEDTDIMAEHSVLTDYAMYLDI</sequence>
<evidence type="ECO:0000256" key="6">
    <source>
        <dbReference type="SAM" id="MobiDB-lite"/>
    </source>
</evidence>
<protein>
    <submittedName>
        <fullName evidence="8">Transcription factor</fullName>
    </submittedName>
</protein>
<keyword evidence="4" id="KW-0804">Transcription</keyword>
<dbReference type="GO" id="GO:0006351">
    <property type="term" value="P:DNA-templated transcription"/>
    <property type="evidence" value="ECO:0007669"/>
    <property type="project" value="InterPro"/>
</dbReference>
<name>A0A8H5IMN5_9HYPO</name>
<gene>
    <name evidence="8" type="ORF">FMEXI_8964</name>
</gene>
<reference evidence="8 9" key="1">
    <citation type="submission" date="2020-05" db="EMBL/GenBank/DDBJ databases">
        <title>Identification and distribution of gene clusters putatively required for synthesis of sphingolipid metabolism inhibitors in phylogenetically diverse species of the filamentous fungus Fusarium.</title>
        <authorList>
            <person name="Kim H.-S."/>
            <person name="Busman M."/>
            <person name="Brown D.W."/>
            <person name="Divon H."/>
            <person name="Uhlig S."/>
            <person name="Proctor R.H."/>
        </authorList>
    </citation>
    <scope>NUCLEOTIDE SEQUENCE [LARGE SCALE GENOMIC DNA]</scope>
    <source>
        <strain evidence="8 9">NRRL 53147</strain>
    </source>
</reference>
<feature type="region of interest" description="Disordered" evidence="6">
    <location>
        <begin position="330"/>
        <end position="363"/>
    </location>
</feature>
<dbReference type="GO" id="GO:0003677">
    <property type="term" value="F:DNA binding"/>
    <property type="evidence" value="ECO:0007669"/>
    <property type="project" value="InterPro"/>
</dbReference>
<dbReference type="InterPro" id="IPR007219">
    <property type="entry name" value="XnlR_reg_dom"/>
</dbReference>